<proteinExistence type="predicted"/>
<dbReference type="SUPFAM" id="SSF53098">
    <property type="entry name" value="Ribonuclease H-like"/>
    <property type="match status" value="1"/>
</dbReference>
<dbReference type="RefSeq" id="XP_062742483.1">
    <property type="nucleotide sequence ID" value="XM_062883967.1"/>
</dbReference>
<evidence type="ECO:0008006" key="4">
    <source>
        <dbReference type="Google" id="ProtNLM"/>
    </source>
</evidence>
<dbReference type="EMBL" id="JAFFHA010000007">
    <property type="protein sequence ID" value="KAK4653508.1"/>
    <property type="molecule type" value="Genomic_DNA"/>
</dbReference>
<dbReference type="GeneID" id="87903710"/>
<accession>A0ABR0GCR7</accession>
<protein>
    <recommendedName>
        <fullName evidence="4">RNase H type-1 domain-containing protein</fullName>
    </recommendedName>
</protein>
<feature type="compositionally biased region" description="Low complexity" evidence="1">
    <location>
        <begin position="157"/>
        <end position="173"/>
    </location>
</feature>
<organism evidence="2 3">
    <name type="scientific">Podospora pseudocomata</name>
    <dbReference type="NCBI Taxonomy" id="2093779"/>
    <lineage>
        <taxon>Eukaryota</taxon>
        <taxon>Fungi</taxon>
        <taxon>Dikarya</taxon>
        <taxon>Ascomycota</taxon>
        <taxon>Pezizomycotina</taxon>
        <taxon>Sordariomycetes</taxon>
        <taxon>Sordariomycetidae</taxon>
        <taxon>Sordariales</taxon>
        <taxon>Podosporaceae</taxon>
        <taxon>Podospora</taxon>
    </lineage>
</organism>
<gene>
    <name evidence="2" type="ORF">QC762_0084320</name>
</gene>
<evidence type="ECO:0000313" key="3">
    <source>
        <dbReference type="Proteomes" id="UP001323405"/>
    </source>
</evidence>
<evidence type="ECO:0000313" key="2">
    <source>
        <dbReference type="EMBL" id="KAK4653508.1"/>
    </source>
</evidence>
<dbReference type="InterPro" id="IPR012337">
    <property type="entry name" value="RNaseH-like_sf"/>
</dbReference>
<evidence type="ECO:0000256" key="1">
    <source>
        <dbReference type="SAM" id="MobiDB-lite"/>
    </source>
</evidence>
<comment type="caution">
    <text evidence="2">The sequence shown here is derived from an EMBL/GenBank/DDBJ whole genome shotgun (WGS) entry which is preliminary data.</text>
</comment>
<dbReference type="Proteomes" id="UP001323405">
    <property type="component" value="Unassembled WGS sequence"/>
</dbReference>
<reference evidence="2 3" key="1">
    <citation type="journal article" date="2023" name="bioRxiv">
        <title>High-quality genome assemblies of four members of thePodospora anserinaspecies complex.</title>
        <authorList>
            <person name="Ament-Velasquez S.L."/>
            <person name="Vogan A.A."/>
            <person name="Wallerman O."/>
            <person name="Hartmann F."/>
            <person name="Gautier V."/>
            <person name="Silar P."/>
            <person name="Giraud T."/>
            <person name="Johannesson H."/>
        </authorList>
    </citation>
    <scope>NUCLEOTIDE SEQUENCE [LARGE SCALE GENOMIC DNA]</scope>
    <source>
        <strain evidence="2 3">CBS 415.72m</strain>
    </source>
</reference>
<sequence>MQEKVAEDPAYIRIPEHRQENDPMSMTLSASHALRVMRVEREFRWTASVYGIKRINVRYIWTPGHCGVAMNKLVDNLCTQAGLSNKPLYVVNKASRTFPANVRSYSWKCTTKAPCCKGSPCQPASKFNGKKRDPSTRETSQGCEEEGETTVAYTDSQQRGGQRGQYYRFGYRP</sequence>
<feature type="region of interest" description="Disordered" evidence="1">
    <location>
        <begin position="124"/>
        <end position="173"/>
    </location>
</feature>
<keyword evidence="3" id="KW-1185">Reference proteome</keyword>
<name>A0ABR0GCR7_9PEZI</name>